<organism evidence="1 2">
    <name type="scientific">Phytophthora sojae (strain P6497)</name>
    <name type="common">Soybean stem and root rot agent</name>
    <name type="synonym">Phytophthora megasperma f. sp. glycines</name>
    <dbReference type="NCBI Taxonomy" id="1094619"/>
    <lineage>
        <taxon>Eukaryota</taxon>
        <taxon>Sar</taxon>
        <taxon>Stramenopiles</taxon>
        <taxon>Oomycota</taxon>
        <taxon>Peronosporomycetes</taxon>
        <taxon>Peronosporales</taxon>
        <taxon>Peronosporaceae</taxon>
        <taxon>Phytophthora</taxon>
    </lineage>
</organism>
<protein>
    <submittedName>
        <fullName evidence="1">Uncharacterized protein</fullName>
    </submittedName>
</protein>
<dbReference type="SMR" id="G4ZKR9"/>
<proteinExistence type="predicted"/>
<accession>G4ZKR9</accession>
<sequence>VAPDVVLGVRCGKDELMQDWHRLSSVFENIALRLVRLEECGDDALVATTTTNFTIPENTVHEVFPHLYEHESQLVRKFVGQRVDMSGRTYLEWDRGHTRLTSIISHCDLLTPILGLVGSVENASRVFEKSKISPDFLRREPSSSS</sequence>
<name>G4ZKR9_PHYSP</name>
<dbReference type="AlphaFoldDB" id="G4ZKR9"/>
<dbReference type="Proteomes" id="UP000002640">
    <property type="component" value="Unassembled WGS sequence"/>
</dbReference>
<gene>
    <name evidence="1" type="ORF">PHYSODRAFT_505887</name>
</gene>
<dbReference type="GeneID" id="20658548"/>
<evidence type="ECO:0000313" key="1">
    <source>
        <dbReference type="EMBL" id="EGZ14515.1"/>
    </source>
</evidence>
<evidence type="ECO:0000313" key="2">
    <source>
        <dbReference type="Proteomes" id="UP000002640"/>
    </source>
</evidence>
<keyword evidence="2" id="KW-1185">Reference proteome</keyword>
<reference evidence="1 2" key="1">
    <citation type="journal article" date="2006" name="Science">
        <title>Phytophthora genome sequences uncover evolutionary origins and mechanisms of pathogenesis.</title>
        <authorList>
            <person name="Tyler B.M."/>
            <person name="Tripathy S."/>
            <person name="Zhang X."/>
            <person name="Dehal P."/>
            <person name="Jiang R.H."/>
            <person name="Aerts A."/>
            <person name="Arredondo F.D."/>
            <person name="Baxter L."/>
            <person name="Bensasson D."/>
            <person name="Beynon J.L."/>
            <person name="Chapman J."/>
            <person name="Damasceno C.M."/>
            <person name="Dorrance A.E."/>
            <person name="Dou D."/>
            <person name="Dickerman A.W."/>
            <person name="Dubchak I.L."/>
            <person name="Garbelotto M."/>
            <person name="Gijzen M."/>
            <person name="Gordon S.G."/>
            <person name="Govers F."/>
            <person name="Grunwald N.J."/>
            <person name="Huang W."/>
            <person name="Ivors K.L."/>
            <person name="Jones R.W."/>
            <person name="Kamoun S."/>
            <person name="Krampis K."/>
            <person name="Lamour K.H."/>
            <person name="Lee M.K."/>
            <person name="McDonald W.H."/>
            <person name="Medina M."/>
            <person name="Meijer H.J."/>
            <person name="Nordberg E.K."/>
            <person name="Maclean D.J."/>
            <person name="Ospina-Giraldo M.D."/>
            <person name="Morris P.F."/>
            <person name="Phuntumart V."/>
            <person name="Putnam N.H."/>
            <person name="Rash S."/>
            <person name="Rose J.K."/>
            <person name="Sakihama Y."/>
            <person name="Salamov A.A."/>
            <person name="Savidor A."/>
            <person name="Scheuring C.F."/>
            <person name="Smith B.M."/>
            <person name="Sobral B.W."/>
            <person name="Terry A."/>
            <person name="Torto-Alalibo T.A."/>
            <person name="Win J."/>
            <person name="Xu Z."/>
            <person name="Zhang H."/>
            <person name="Grigoriev I.V."/>
            <person name="Rokhsar D.S."/>
            <person name="Boore J.L."/>
        </authorList>
    </citation>
    <scope>NUCLEOTIDE SEQUENCE [LARGE SCALE GENOMIC DNA]</scope>
    <source>
        <strain evidence="1 2">P6497</strain>
    </source>
</reference>
<dbReference type="EMBL" id="JH159155">
    <property type="protein sequence ID" value="EGZ14515.1"/>
    <property type="molecule type" value="Genomic_DNA"/>
</dbReference>
<dbReference type="RefSeq" id="XP_009528264.1">
    <property type="nucleotide sequence ID" value="XM_009529969.1"/>
</dbReference>
<feature type="non-terminal residue" evidence="1">
    <location>
        <position position="1"/>
    </location>
</feature>
<dbReference type="InParanoid" id="G4ZKR9"/>
<dbReference type="KEGG" id="psoj:PHYSODRAFT_505887"/>
<dbReference type="OMA" id="YEHESQL"/>